<gene>
    <name evidence="12" type="ORF">Cni_G23936</name>
</gene>
<dbReference type="Pfam" id="PF23559">
    <property type="entry name" value="WHD_DRP"/>
    <property type="match status" value="1"/>
</dbReference>
<evidence type="ECO:0000256" key="2">
    <source>
        <dbReference type="ARBA" id="ARBA00022614"/>
    </source>
</evidence>
<reference evidence="12 13" key="1">
    <citation type="submission" date="2023-10" db="EMBL/GenBank/DDBJ databases">
        <title>Chromosome-scale genome assembly provides insights into flower coloration mechanisms of Canna indica.</title>
        <authorList>
            <person name="Li C."/>
        </authorList>
    </citation>
    <scope>NUCLEOTIDE SEQUENCE [LARGE SCALE GENOMIC DNA]</scope>
    <source>
        <tissue evidence="12">Flower</tissue>
    </source>
</reference>
<dbReference type="Gene3D" id="1.10.10.10">
    <property type="entry name" value="Winged helix-like DNA-binding domain superfamily/Winged helix DNA-binding domain"/>
    <property type="match status" value="1"/>
</dbReference>
<protein>
    <submittedName>
        <fullName evidence="12">Disease resistance protein RGA1</fullName>
    </submittedName>
</protein>
<dbReference type="Pfam" id="PF00931">
    <property type="entry name" value="NB-ARC"/>
    <property type="match status" value="1"/>
</dbReference>
<dbReference type="InterPro" id="IPR058922">
    <property type="entry name" value="WHD_DRP"/>
</dbReference>
<dbReference type="Gene3D" id="3.40.50.300">
    <property type="entry name" value="P-loop containing nucleotide triphosphate hydrolases"/>
    <property type="match status" value="1"/>
</dbReference>
<organism evidence="12 13">
    <name type="scientific">Canna indica</name>
    <name type="common">Indian-shot</name>
    <dbReference type="NCBI Taxonomy" id="4628"/>
    <lineage>
        <taxon>Eukaryota</taxon>
        <taxon>Viridiplantae</taxon>
        <taxon>Streptophyta</taxon>
        <taxon>Embryophyta</taxon>
        <taxon>Tracheophyta</taxon>
        <taxon>Spermatophyta</taxon>
        <taxon>Magnoliopsida</taxon>
        <taxon>Liliopsida</taxon>
        <taxon>Zingiberales</taxon>
        <taxon>Cannaceae</taxon>
        <taxon>Canna</taxon>
    </lineage>
</organism>
<evidence type="ECO:0000256" key="1">
    <source>
        <dbReference type="ARBA" id="ARBA00008894"/>
    </source>
</evidence>
<dbReference type="EMBL" id="CP136896">
    <property type="protein sequence ID" value="WOL15155.1"/>
    <property type="molecule type" value="Genomic_DNA"/>
</dbReference>
<dbReference type="Gene3D" id="1.20.5.4130">
    <property type="match status" value="1"/>
</dbReference>
<dbReference type="PRINTS" id="PR00364">
    <property type="entry name" value="DISEASERSIST"/>
</dbReference>
<dbReference type="GO" id="GO:0009626">
    <property type="term" value="P:plant-type hypersensitive response"/>
    <property type="evidence" value="ECO:0007669"/>
    <property type="project" value="UniProtKB-ARBA"/>
</dbReference>
<evidence type="ECO:0000259" key="10">
    <source>
        <dbReference type="Pfam" id="PF23559"/>
    </source>
</evidence>
<dbReference type="Gene3D" id="3.80.10.10">
    <property type="entry name" value="Ribonuclease Inhibitor"/>
    <property type="match status" value="4"/>
</dbReference>
<dbReference type="GO" id="GO:0002758">
    <property type="term" value="P:innate immune response-activating signaling pathway"/>
    <property type="evidence" value="ECO:0007669"/>
    <property type="project" value="UniProtKB-ARBA"/>
</dbReference>
<dbReference type="InterPro" id="IPR027417">
    <property type="entry name" value="P-loop_NTPase"/>
</dbReference>
<dbReference type="SUPFAM" id="SSF52058">
    <property type="entry name" value="L domain-like"/>
    <property type="match status" value="2"/>
</dbReference>
<name>A0AAQ3KVA1_9LILI</name>
<dbReference type="GO" id="GO:0005524">
    <property type="term" value="F:ATP binding"/>
    <property type="evidence" value="ECO:0007669"/>
    <property type="project" value="UniProtKB-KW"/>
</dbReference>
<keyword evidence="4" id="KW-0547">Nucleotide-binding</keyword>
<keyword evidence="2" id="KW-0433">Leucine-rich repeat</keyword>
<evidence type="ECO:0000256" key="7">
    <source>
        <dbReference type="SAM" id="SignalP"/>
    </source>
</evidence>
<dbReference type="InterPro" id="IPR041118">
    <property type="entry name" value="Rx_N"/>
</dbReference>
<evidence type="ECO:0000256" key="6">
    <source>
        <dbReference type="ARBA" id="ARBA00022840"/>
    </source>
</evidence>
<proteinExistence type="inferred from homology"/>
<accession>A0AAQ3KVA1</accession>
<feature type="chain" id="PRO_5043026185" evidence="7">
    <location>
        <begin position="18"/>
        <end position="1268"/>
    </location>
</feature>
<feature type="signal peptide" evidence="7">
    <location>
        <begin position="1"/>
        <end position="17"/>
    </location>
</feature>
<dbReference type="InterPro" id="IPR032675">
    <property type="entry name" value="LRR_dom_sf"/>
</dbReference>
<dbReference type="InterPro" id="IPR042197">
    <property type="entry name" value="Apaf_helical"/>
</dbReference>
<dbReference type="GO" id="GO:0043531">
    <property type="term" value="F:ADP binding"/>
    <property type="evidence" value="ECO:0007669"/>
    <property type="project" value="InterPro"/>
</dbReference>
<feature type="domain" description="Disease resistance protein winged helix" evidence="10">
    <location>
        <begin position="467"/>
        <end position="533"/>
    </location>
</feature>
<dbReference type="InterPro" id="IPR056789">
    <property type="entry name" value="LRR_R13L1-DRL21"/>
</dbReference>
<dbReference type="FunFam" id="1.10.10.10:FF:000322">
    <property type="entry name" value="Probable disease resistance protein At1g63360"/>
    <property type="match status" value="1"/>
</dbReference>
<dbReference type="AlphaFoldDB" id="A0AAQ3KVA1"/>
<evidence type="ECO:0000259" key="9">
    <source>
        <dbReference type="Pfam" id="PF18052"/>
    </source>
</evidence>
<dbReference type="InterPro" id="IPR036388">
    <property type="entry name" value="WH-like_DNA-bd_sf"/>
</dbReference>
<dbReference type="InterPro" id="IPR002182">
    <property type="entry name" value="NB-ARC"/>
</dbReference>
<dbReference type="GO" id="GO:0042742">
    <property type="term" value="P:defense response to bacterium"/>
    <property type="evidence" value="ECO:0007669"/>
    <property type="project" value="UniProtKB-ARBA"/>
</dbReference>
<dbReference type="FunFam" id="3.40.50.300:FF:001091">
    <property type="entry name" value="Probable disease resistance protein At1g61300"/>
    <property type="match status" value="1"/>
</dbReference>
<keyword evidence="3" id="KW-0677">Repeat</keyword>
<evidence type="ECO:0000313" key="12">
    <source>
        <dbReference type="EMBL" id="WOL15155.1"/>
    </source>
</evidence>
<dbReference type="Proteomes" id="UP001327560">
    <property type="component" value="Chromosome 7"/>
</dbReference>
<keyword evidence="13" id="KW-1185">Reference proteome</keyword>
<keyword evidence="5" id="KW-0611">Plant defense</keyword>
<dbReference type="Pfam" id="PF18052">
    <property type="entry name" value="Rx_N"/>
    <property type="match status" value="1"/>
</dbReference>
<keyword evidence="7" id="KW-0732">Signal</keyword>
<feature type="domain" description="Disease resistance N-terminal" evidence="9">
    <location>
        <begin position="15"/>
        <end position="110"/>
    </location>
</feature>
<feature type="domain" description="R13L1/DRL21-like LRR repeat region" evidence="11">
    <location>
        <begin position="714"/>
        <end position="839"/>
    </location>
</feature>
<comment type="similarity">
    <text evidence="1">Belongs to the disease resistance NB-LRR family.</text>
</comment>
<dbReference type="PANTHER" id="PTHR36766:SF40">
    <property type="entry name" value="DISEASE RESISTANCE PROTEIN RGA3"/>
    <property type="match status" value="1"/>
</dbReference>
<evidence type="ECO:0000256" key="4">
    <source>
        <dbReference type="ARBA" id="ARBA00022741"/>
    </source>
</evidence>
<dbReference type="Gene3D" id="1.10.8.430">
    <property type="entry name" value="Helical domain of apoptotic protease-activating factors"/>
    <property type="match status" value="1"/>
</dbReference>
<dbReference type="PANTHER" id="PTHR36766">
    <property type="entry name" value="PLANT BROAD-SPECTRUM MILDEW RESISTANCE PROTEIN RPW8"/>
    <property type="match status" value="1"/>
</dbReference>
<evidence type="ECO:0000313" key="13">
    <source>
        <dbReference type="Proteomes" id="UP001327560"/>
    </source>
</evidence>
<dbReference type="SUPFAM" id="SSF52540">
    <property type="entry name" value="P-loop containing nucleoside triphosphate hydrolases"/>
    <property type="match status" value="1"/>
</dbReference>
<keyword evidence="6" id="KW-0067">ATP-binding</keyword>
<feature type="domain" description="NB-ARC" evidence="8">
    <location>
        <begin position="207"/>
        <end position="380"/>
    </location>
</feature>
<evidence type="ECO:0000256" key="3">
    <source>
        <dbReference type="ARBA" id="ARBA00022737"/>
    </source>
</evidence>
<evidence type="ECO:0000256" key="5">
    <source>
        <dbReference type="ARBA" id="ARBA00022821"/>
    </source>
</evidence>
<evidence type="ECO:0000259" key="8">
    <source>
        <dbReference type="Pfam" id="PF00931"/>
    </source>
</evidence>
<evidence type="ECO:0000259" key="11">
    <source>
        <dbReference type="Pfam" id="PF25019"/>
    </source>
</evidence>
<dbReference type="Pfam" id="PF25019">
    <property type="entry name" value="LRR_R13L1-DRL21"/>
    <property type="match status" value="1"/>
</dbReference>
<sequence>MSVILTALGWLTDSFIGSLVQKASDYAIEQWFGVQEGDEDGNDLSKLKSTLLKIQPIISKAENMWIKDDILKRSVNALLMQLKDAAYDADDLLDEFRYRALQQQIEQQANEASSISSSSSNVPPTKKIKLTLSNVAGRFFGKWDNDDDGDVVKVTKELQGRLDSIATDIKEAITWIEADGGRKKLEINSENRSTSSIPIESQLFGREKELEKLKGLLRKPEDGAGFSDSSISVLTIVGIGGVGKTTLAQHVYNKLSGDCFDCKFWVCVSENFSVERLTREIIESTTRQKCDLMNFDTLRMVMQEKIASKKFLLVLDDVWHLDTQKWESFCAPLRSGARGSKILITTRHKHVADMVSSADPINLHGLDDKSYWEYFEKCAFGSLNSANYPQLEAMAKRNICKLKGLPLAARTLGGLLKQNMDEKHWETILESEIWKLQHEEDDVLPVLQLSYQYLPTHLKRCFAFCSLFPKDHRFDEHNLIEIWMAEGFIASKENRRMEDIGSNYFRELVNRSFFHRSQDERCYVMHDLIHDLAVLISEGECCRVEDDKSDEIFPNMPRHLSMISTKLQAFNDYSKLRTLMLHSSSPKLSQSLIENCQLFERLRSINVLILTYSGLQELPESIGRLIHLRYLNISSNSEIQNLPDSLCRLYNLQTLILTNCDRLQSLPQGISKLINLRHLDAQCKIISNISQVGKLTSLQELPVFKVLKQQGHKIKELNPLRQLHGTLRITNLENVESKAGATSSKLQNKRYLEALKLKWAYAEESSMGKKEVIALEDVLEGLQPHRALKSLTISGYSGARSPSWLKAEAVPNLENLKLKRCRRWQDLSFIAQLPHLKFFLMEGNREIKEMISRELHSPKDQSRFFPMLEELVLTNLSTLEVLPNLGQLPRLKILRVEGVPEMKTIGRGFFGGDFGKCFPSLGILTVRDMPELEEWSWIEDQELFPCLHTLEIYDCVNLKRLPPLPYSLKQLDLSKLGLTELPTLQIDGDTRSNMTSLLSVLHINNCPNLRSLQGFLTHHFPVIKSIQICACKELVWLPAKNFKELTSLEELSIKRCPKLMTQDEESRLVLPSSIKKLELQNCGDLSKSLPNCLRNLSSLTKLSIKECLHVASLPREPLIDLKELEGLSIEYCEELRSIEGLGVLKSLKSLTIIGCPYLASLLSEPQIELEQLKSMSIEDCDELRSIEGLGMLKALKSLTITGCENLRSITGFHALSSLQSLSIEECPEIESVSSKGLPASLTNLYFSDCHPMLEKQLRHHKEKRNNTI</sequence>